<protein>
    <recommendedName>
        <fullName evidence="3">Aminoacyltransferase FemA</fullName>
        <ecNumber evidence="2">2.3.2.17</ecNumber>
    </recommendedName>
    <alternativeName>
        <fullName evidence="11">Factor essential for expression of methicillin resistance A</fullName>
    </alternativeName>
    <alternativeName>
        <fullName evidence="10">N-acetylmuramoyl-L-alanyl-D-glutamyl-L-lysyl-(N6-glycyl)-D-alanyl-D-alanine-diphosphoundecaprenyl-N-acetylglucosamine:glycine glycyltransferase</fullName>
    </alternativeName>
</protein>
<dbReference type="InterPro" id="IPR050644">
    <property type="entry name" value="PG_Glycine_Bridge_Synth"/>
</dbReference>
<comment type="similarity">
    <text evidence="1">Belongs to the FemABX family.</text>
</comment>
<dbReference type="Gene3D" id="3.40.630.30">
    <property type="match status" value="2"/>
</dbReference>
<comment type="catalytic activity">
    <reaction evidence="12">
        <text>beta-D-GlcNAc-(1-&gt;4)-Mur2Ac(oyl-L-Ala-D-isoglutaminyl-L-Lys-(N(6)-Gly)-D-Ala-D-Ala)-di-trans,octa-cis-undecaprenyl diphosphate + 2 glycyl-tRNA(Gly) = MurNAc-L-Ala-D-isoglutaminyl-L-Lys-(N(6)-tri-Gly)-D-Ala-D-Ala-diphospho-di-trans,octa-cis-undecaprenyl-GlcNAc + 2 tRNA(Gly) + 2 H(+)</text>
        <dbReference type="Rhea" id="RHEA:30439"/>
        <dbReference type="Rhea" id="RHEA-COMP:9664"/>
        <dbReference type="Rhea" id="RHEA-COMP:9683"/>
        <dbReference type="ChEBI" id="CHEBI:15378"/>
        <dbReference type="ChEBI" id="CHEBI:62234"/>
        <dbReference type="ChEBI" id="CHEBI:62235"/>
        <dbReference type="ChEBI" id="CHEBI:78442"/>
        <dbReference type="ChEBI" id="CHEBI:78522"/>
        <dbReference type="EC" id="2.3.2.17"/>
    </reaction>
</comment>
<name>A0ABS5AXG5_9STRE</name>
<evidence type="ECO:0000313" key="13">
    <source>
        <dbReference type="EMBL" id="MBP2620419.1"/>
    </source>
</evidence>
<proteinExistence type="inferred from homology"/>
<dbReference type="PROSITE" id="PS51191">
    <property type="entry name" value="FEMABX"/>
    <property type="match status" value="1"/>
</dbReference>
<evidence type="ECO:0000256" key="6">
    <source>
        <dbReference type="ARBA" id="ARBA00022960"/>
    </source>
</evidence>
<dbReference type="Pfam" id="PF02388">
    <property type="entry name" value="FemAB"/>
    <property type="match status" value="1"/>
</dbReference>
<evidence type="ECO:0000256" key="10">
    <source>
        <dbReference type="ARBA" id="ARBA00030706"/>
    </source>
</evidence>
<keyword evidence="14" id="KW-1185">Reference proteome</keyword>
<dbReference type="SUPFAM" id="SSF46589">
    <property type="entry name" value="tRNA-binding arm"/>
    <property type="match status" value="1"/>
</dbReference>
<keyword evidence="8" id="KW-0012">Acyltransferase</keyword>
<evidence type="ECO:0000256" key="9">
    <source>
        <dbReference type="ARBA" id="ARBA00023316"/>
    </source>
</evidence>
<dbReference type="PANTHER" id="PTHR36174">
    <property type="entry name" value="LIPID II:GLYCINE GLYCYLTRANSFERASE"/>
    <property type="match status" value="1"/>
</dbReference>
<evidence type="ECO:0000256" key="2">
    <source>
        <dbReference type="ARBA" id="ARBA00012466"/>
    </source>
</evidence>
<evidence type="ECO:0000256" key="12">
    <source>
        <dbReference type="ARBA" id="ARBA00047483"/>
    </source>
</evidence>
<keyword evidence="7" id="KW-0573">Peptidoglycan synthesis</keyword>
<evidence type="ECO:0000256" key="5">
    <source>
        <dbReference type="ARBA" id="ARBA00022679"/>
    </source>
</evidence>
<dbReference type="InterPro" id="IPR003447">
    <property type="entry name" value="FEMABX"/>
</dbReference>
<keyword evidence="6" id="KW-0133">Cell shape</keyword>
<keyword evidence="9" id="KW-0961">Cell wall biogenesis/degradation</keyword>
<dbReference type="PANTHER" id="PTHR36174:SF2">
    <property type="entry name" value="AMINOACYLTRANSFERASE FEMA"/>
    <property type="match status" value="1"/>
</dbReference>
<evidence type="ECO:0000256" key="8">
    <source>
        <dbReference type="ARBA" id="ARBA00023315"/>
    </source>
</evidence>
<dbReference type="EC" id="2.3.2.17" evidence="2"/>
<evidence type="ECO:0000256" key="1">
    <source>
        <dbReference type="ARBA" id="ARBA00009943"/>
    </source>
</evidence>
<keyword evidence="4" id="KW-0963">Cytoplasm</keyword>
<accession>A0ABS5AXG5</accession>
<evidence type="ECO:0000256" key="7">
    <source>
        <dbReference type="ARBA" id="ARBA00022984"/>
    </source>
</evidence>
<sequence>MTFKILSQKEFTEHAAACSQRSFMQTAEMAELLHKRGFHCQYIGYADHEGQIAVSAVLYSIPMTGGLHMEINCGPLSTKPEYLTAFYQALQTYAKENGALELIVKPYESYQSFDSSGQAASAERPELIKQLTDLGFAFDGLQTGYPGGEPDWHYVKDLAGLTEKDLIKSFSKNGRATVKKANTFGIKLRKLKREELNLFKDITAATSDRREYDDKPLDYYEDFYDAFGNQADFMIASLNFQDYLSHLENDQQKLGQRIQKLEADLEKNPQSEKKKNQLREISSQFATFETRKTEAQDLIAKYGNQDQILAASLFIYSPQEATYLFSGSYPEFNKFYAPALLQEYVMTESIKKGIPFYNFLGIMGIFDGSDGVLRFKQNFNGYIVRKMGTFRYYPNPLKFKVLSLLKKLLGR</sequence>
<comment type="caution">
    <text evidence="13">The sequence shown here is derived from an EMBL/GenBank/DDBJ whole genome shotgun (WGS) entry which is preliminary data.</text>
</comment>
<reference evidence="13 14" key="1">
    <citation type="submission" date="2018-05" db="EMBL/GenBank/DDBJ databases">
        <title>Draft genome sequence of Streptococcus panodentis CCUG 70867T.</title>
        <authorList>
            <person name="Salva-Serra F."/>
            <person name="Mendez V."/>
            <person name="Jaen-Luchoro D."/>
            <person name="Gonzales-Siles L."/>
            <person name="Karlsson R."/>
            <person name="Engstrom-Jakobsson H."/>
            <person name="Busquets A."/>
            <person name="Gomila M."/>
            <person name="Pineiro-Iglesias B."/>
            <person name="Bennasar-Figueras A."/>
            <person name="Seeger M."/>
            <person name="Moore E."/>
        </authorList>
    </citation>
    <scope>NUCLEOTIDE SEQUENCE [LARGE SCALE GENOMIC DNA]</scope>
    <source>
        <strain evidence="13 14">CCUG 70867</strain>
    </source>
</reference>
<evidence type="ECO:0000256" key="11">
    <source>
        <dbReference type="ARBA" id="ARBA00032233"/>
    </source>
</evidence>
<dbReference type="Proteomes" id="UP001519349">
    <property type="component" value="Unassembled WGS sequence"/>
</dbReference>
<evidence type="ECO:0000313" key="14">
    <source>
        <dbReference type="Proteomes" id="UP001519349"/>
    </source>
</evidence>
<dbReference type="SUPFAM" id="SSF55729">
    <property type="entry name" value="Acyl-CoA N-acyltransferases (Nat)"/>
    <property type="match status" value="2"/>
</dbReference>
<dbReference type="Gene3D" id="1.20.58.90">
    <property type="match status" value="1"/>
</dbReference>
<dbReference type="EMBL" id="QFAY01000005">
    <property type="protein sequence ID" value="MBP2620419.1"/>
    <property type="molecule type" value="Genomic_DNA"/>
</dbReference>
<evidence type="ECO:0000256" key="3">
    <source>
        <dbReference type="ARBA" id="ARBA00016236"/>
    </source>
</evidence>
<dbReference type="RefSeq" id="WP_209550909.1">
    <property type="nucleotide sequence ID" value="NZ_QFAY01000005.1"/>
</dbReference>
<dbReference type="InterPro" id="IPR010978">
    <property type="entry name" value="tRNA-bd_arm"/>
</dbReference>
<gene>
    <name evidence="13" type="ORF">DHL47_03525</name>
</gene>
<evidence type="ECO:0000256" key="4">
    <source>
        <dbReference type="ARBA" id="ARBA00022490"/>
    </source>
</evidence>
<keyword evidence="5" id="KW-0808">Transferase</keyword>
<organism evidence="13 14">
    <name type="scientific">Streptococcus panodentis</name>
    <dbReference type="NCBI Taxonomy" id="1581472"/>
    <lineage>
        <taxon>Bacteria</taxon>
        <taxon>Bacillati</taxon>
        <taxon>Bacillota</taxon>
        <taxon>Bacilli</taxon>
        <taxon>Lactobacillales</taxon>
        <taxon>Streptococcaceae</taxon>
        <taxon>Streptococcus</taxon>
    </lineage>
</organism>
<dbReference type="InterPro" id="IPR016181">
    <property type="entry name" value="Acyl_CoA_acyltransferase"/>
</dbReference>